<feature type="compositionally biased region" description="Low complexity" evidence="4">
    <location>
        <begin position="303"/>
        <end position="329"/>
    </location>
</feature>
<gene>
    <name evidence="5" type="primary">WBGene00108151</name>
</gene>
<evidence type="ECO:0000256" key="2">
    <source>
        <dbReference type="ARBA" id="ARBA00023015"/>
    </source>
</evidence>
<reference evidence="6" key="1">
    <citation type="journal article" date="2008" name="Nat. Genet.">
        <title>The Pristionchus pacificus genome provides a unique perspective on nematode lifestyle and parasitism.</title>
        <authorList>
            <person name="Dieterich C."/>
            <person name="Clifton S.W."/>
            <person name="Schuster L.N."/>
            <person name="Chinwalla A."/>
            <person name="Delehaunty K."/>
            <person name="Dinkelacker I."/>
            <person name="Fulton L."/>
            <person name="Fulton R."/>
            <person name="Godfrey J."/>
            <person name="Minx P."/>
            <person name="Mitreva M."/>
            <person name="Roeseler W."/>
            <person name="Tian H."/>
            <person name="Witte H."/>
            <person name="Yang S.P."/>
            <person name="Wilson R.K."/>
            <person name="Sommer R.J."/>
        </authorList>
    </citation>
    <scope>NUCLEOTIDE SEQUENCE [LARGE SCALE GENOMIC DNA]</scope>
    <source>
        <strain evidence="6">PS312</strain>
    </source>
</reference>
<comment type="similarity">
    <text evidence="1">Belongs to the CNOT2/3/5 family.</text>
</comment>
<proteinExistence type="inferred from homology"/>
<dbReference type="Proteomes" id="UP000005239">
    <property type="component" value="Unassembled WGS sequence"/>
</dbReference>
<organism evidence="5 6">
    <name type="scientific">Pristionchus pacificus</name>
    <name type="common">Parasitic nematode worm</name>
    <dbReference type="NCBI Taxonomy" id="54126"/>
    <lineage>
        <taxon>Eukaryota</taxon>
        <taxon>Metazoa</taxon>
        <taxon>Ecdysozoa</taxon>
        <taxon>Nematoda</taxon>
        <taxon>Chromadorea</taxon>
        <taxon>Rhabditida</taxon>
        <taxon>Rhabditina</taxon>
        <taxon>Diplogasteromorpha</taxon>
        <taxon>Diplogasteroidea</taxon>
        <taxon>Neodiplogasteridae</taxon>
        <taxon>Pristionchus</taxon>
    </lineage>
</organism>
<evidence type="ECO:0000256" key="3">
    <source>
        <dbReference type="ARBA" id="ARBA00023163"/>
    </source>
</evidence>
<dbReference type="AlphaFoldDB" id="A0A2A6CYI3"/>
<dbReference type="InterPro" id="IPR007282">
    <property type="entry name" value="NOT2/3/5_C"/>
</dbReference>
<name>A0A2A6CYI3_PRIPA</name>
<keyword evidence="3" id="KW-0804">Transcription</keyword>
<dbReference type="OrthoDB" id="25391at2759"/>
<dbReference type="Pfam" id="PF04153">
    <property type="entry name" value="NOT2_3_5_C"/>
    <property type="match status" value="1"/>
</dbReference>
<dbReference type="GO" id="GO:0006355">
    <property type="term" value="P:regulation of DNA-templated transcription"/>
    <property type="evidence" value="ECO:0007669"/>
    <property type="project" value="InterPro"/>
</dbReference>
<dbReference type="InterPro" id="IPR038635">
    <property type="entry name" value="CCR4-NOT_su2/3/5_C_sf"/>
</dbReference>
<sequence length="338" mass="35788">MRGVDVGMTNNAEFHIQNEDFPALPGTESSQDVSILNCGVVDGGGIVPGEGVAAAMSGEVPDRPTDLHAAAAAAVAGGGGMTHGDPNAGIITHISVNCVSGVCANIPPSMLADQFGMAGLLTYLRQAENPSIVSLALGTDLTTLGLNLNLNDSRRHLYTTFGGPWADAPCRTQDLDAKVPEEYLTNSTIREKLPNIKLNKLSEDVLFFLFYNCPGEVYQMAAASELYGRDWRFHKQEGVWLTRSQYGGVKEQTSTFERGSYMVFDPLQWRKIPKDMRLEYRELEERPKLPAAVGQAAGGTPAAAAAAALTGSMPGPTSSGSTPNSNGTGHVPPPSVPA</sequence>
<dbReference type="GO" id="GO:2000036">
    <property type="term" value="P:regulation of stem cell population maintenance"/>
    <property type="evidence" value="ECO:0007669"/>
    <property type="project" value="UniProtKB-ARBA"/>
</dbReference>
<evidence type="ECO:0000256" key="4">
    <source>
        <dbReference type="SAM" id="MobiDB-lite"/>
    </source>
</evidence>
<evidence type="ECO:0000313" key="6">
    <source>
        <dbReference type="Proteomes" id="UP000005239"/>
    </source>
</evidence>
<dbReference type="EnsemblMetazoa" id="PPA18597.1">
    <property type="protein sequence ID" value="PPA18597.1"/>
    <property type="gene ID" value="WBGene00108151"/>
</dbReference>
<dbReference type="InterPro" id="IPR040168">
    <property type="entry name" value="Not2/3/5"/>
</dbReference>
<protein>
    <submittedName>
        <fullName evidence="5">Ntl-2</fullName>
    </submittedName>
</protein>
<accession>A0A8R1YDU2</accession>
<keyword evidence="2" id="KW-0805">Transcription regulation</keyword>
<dbReference type="FunFam" id="2.30.30.1020:FF:000005">
    <property type="entry name" value="Regena, isoform C"/>
    <property type="match status" value="1"/>
</dbReference>
<evidence type="ECO:0000256" key="1">
    <source>
        <dbReference type="ARBA" id="ARBA00007682"/>
    </source>
</evidence>
<reference evidence="5" key="2">
    <citation type="submission" date="2022-06" db="UniProtKB">
        <authorList>
            <consortium name="EnsemblMetazoa"/>
        </authorList>
    </citation>
    <scope>IDENTIFICATION</scope>
    <source>
        <strain evidence="5">PS312</strain>
    </source>
</reference>
<evidence type="ECO:0000313" key="5">
    <source>
        <dbReference type="EnsemblMetazoa" id="PPA18597.1"/>
    </source>
</evidence>
<dbReference type="PANTHER" id="PTHR23326">
    <property type="entry name" value="CCR4 NOT-RELATED"/>
    <property type="match status" value="1"/>
</dbReference>
<feature type="region of interest" description="Disordered" evidence="4">
    <location>
        <begin position="303"/>
        <end position="338"/>
    </location>
</feature>
<dbReference type="GO" id="GO:0030015">
    <property type="term" value="C:CCR4-NOT core complex"/>
    <property type="evidence" value="ECO:0007669"/>
    <property type="project" value="InterPro"/>
</dbReference>
<dbReference type="Gene3D" id="2.30.30.1020">
    <property type="entry name" value="CCR4-NOT complex subunit 2/3/5, C-terminal domain"/>
    <property type="match status" value="1"/>
</dbReference>
<keyword evidence="6" id="KW-1185">Reference proteome</keyword>
<accession>A0A2A6CYI3</accession>